<dbReference type="PANTHER" id="PTHR40077:SF1">
    <property type="entry name" value="MEMBRANE PROTEIN"/>
    <property type="match status" value="1"/>
</dbReference>
<evidence type="ECO:0000256" key="3">
    <source>
        <dbReference type="ARBA" id="ARBA00022692"/>
    </source>
</evidence>
<reference evidence="9" key="1">
    <citation type="journal article" date="2006" name="Proc. Natl. Acad. Sci. U.S.A.">
        <title>The complete genome of Rhodococcus sp. RHA1 provides insights into a catabolic powerhouse.</title>
        <authorList>
            <person name="McLeod M.P."/>
            <person name="Warren R.L."/>
            <person name="Hsiao W.W.L."/>
            <person name="Araki N."/>
            <person name="Myhre M."/>
            <person name="Fernandes C."/>
            <person name="Miyazawa D."/>
            <person name="Wong W."/>
            <person name="Lillquist A.L."/>
            <person name="Wang D."/>
            <person name="Dosanjh M."/>
            <person name="Hara H."/>
            <person name="Petrescu A."/>
            <person name="Morin R.D."/>
            <person name="Yang G."/>
            <person name="Stott J.M."/>
            <person name="Schein J.E."/>
            <person name="Shin H."/>
            <person name="Smailus D."/>
            <person name="Siddiqui A.S."/>
            <person name="Marra M.A."/>
            <person name="Jones S.J.M."/>
            <person name="Holt R."/>
            <person name="Brinkman F.S.L."/>
            <person name="Miyauchi K."/>
            <person name="Fukuda M."/>
            <person name="Davies J.E."/>
            <person name="Mohn W.W."/>
            <person name="Eltis L.D."/>
        </authorList>
    </citation>
    <scope>NUCLEOTIDE SEQUENCE [LARGE SCALE GENOMIC DNA]</scope>
    <source>
        <strain evidence="9">RHA1</strain>
    </source>
</reference>
<dbReference type="RefSeq" id="WP_011594465.1">
    <property type="nucleotide sequence ID" value="NC_008268.1"/>
</dbReference>
<dbReference type="NCBIfam" id="TIGR03954">
    <property type="entry name" value="integ_memb_HG"/>
    <property type="match status" value="1"/>
</dbReference>
<dbReference type="eggNOG" id="ENOG5032ZYK">
    <property type="taxonomic scope" value="Bacteria"/>
</dbReference>
<keyword evidence="5 6" id="KW-0472">Membrane</keyword>
<dbReference type="AlphaFoldDB" id="Q0SGR4"/>
<evidence type="ECO:0000256" key="4">
    <source>
        <dbReference type="ARBA" id="ARBA00022989"/>
    </source>
</evidence>
<dbReference type="PATRIC" id="fig|101510.16.peg.1477"/>
<dbReference type="GO" id="GO:0005886">
    <property type="term" value="C:plasma membrane"/>
    <property type="evidence" value="ECO:0007669"/>
    <property type="project" value="UniProtKB-SubCell"/>
</dbReference>
<dbReference type="HOGENOM" id="CLU_120964_2_1_11"/>
<comment type="subcellular location">
    <subcellularLocation>
        <location evidence="1">Cell membrane</location>
        <topology evidence="1">Multi-pass membrane protein</topology>
    </subcellularLocation>
</comment>
<feature type="transmembrane region" description="Helical" evidence="6">
    <location>
        <begin position="51"/>
        <end position="70"/>
    </location>
</feature>
<feature type="domain" description="DUF3817" evidence="7">
    <location>
        <begin position="15"/>
        <end position="103"/>
    </location>
</feature>
<evidence type="ECO:0000256" key="6">
    <source>
        <dbReference type="SAM" id="Phobius"/>
    </source>
</evidence>
<gene>
    <name evidence="8" type="ordered locus">RHA1_ro01454</name>
</gene>
<feature type="transmembrane region" description="Helical" evidence="6">
    <location>
        <begin position="82"/>
        <end position="102"/>
    </location>
</feature>
<accession>Q0SGR4</accession>
<dbReference type="Proteomes" id="UP000008710">
    <property type="component" value="Chromosome"/>
</dbReference>
<name>Q0SGR4_RHOJR</name>
<keyword evidence="3 6" id="KW-0812">Transmembrane</keyword>
<dbReference type="InterPro" id="IPR023845">
    <property type="entry name" value="DUF3817_TM"/>
</dbReference>
<dbReference type="Pfam" id="PF12823">
    <property type="entry name" value="DUF3817"/>
    <property type="match status" value="1"/>
</dbReference>
<feature type="transmembrane region" description="Helical" evidence="6">
    <location>
        <begin position="20"/>
        <end position="39"/>
    </location>
</feature>
<evidence type="ECO:0000259" key="7">
    <source>
        <dbReference type="Pfam" id="PF12823"/>
    </source>
</evidence>
<dbReference type="EMBL" id="CP000431">
    <property type="protein sequence ID" value="ABG93272.1"/>
    <property type="molecule type" value="Genomic_DNA"/>
</dbReference>
<evidence type="ECO:0000256" key="2">
    <source>
        <dbReference type="ARBA" id="ARBA00022475"/>
    </source>
</evidence>
<dbReference type="KEGG" id="rha:RHA1_ro01454"/>
<dbReference type="OrthoDB" id="3396203at2"/>
<organism evidence="8 9">
    <name type="scientific">Rhodococcus jostii (strain RHA1)</name>
    <dbReference type="NCBI Taxonomy" id="101510"/>
    <lineage>
        <taxon>Bacteria</taxon>
        <taxon>Bacillati</taxon>
        <taxon>Actinomycetota</taxon>
        <taxon>Actinomycetes</taxon>
        <taxon>Mycobacteriales</taxon>
        <taxon>Nocardiaceae</taxon>
        <taxon>Rhodococcus</taxon>
    </lineage>
</organism>
<sequence length="123" mass="13499">MVGMANVFDLSTTATRFRFVAILEAFTWLGLLIGMAFKYLPADGNEIGVKIFGPIHGGVFVLYLLISLWTARKLSWNLVTTFWALVASVPPFGTVVFEVWAARTGRMGELSRSSAAKSEPLLV</sequence>
<protein>
    <submittedName>
        <fullName evidence="8">Possible membrane protein</fullName>
    </submittedName>
</protein>
<evidence type="ECO:0000256" key="5">
    <source>
        <dbReference type="ARBA" id="ARBA00023136"/>
    </source>
</evidence>
<keyword evidence="2" id="KW-1003">Cell membrane</keyword>
<keyword evidence="4 6" id="KW-1133">Transmembrane helix</keyword>
<proteinExistence type="predicted"/>
<dbReference type="PANTHER" id="PTHR40077">
    <property type="entry name" value="MEMBRANE PROTEIN-RELATED"/>
    <property type="match status" value="1"/>
</dbReference>
<evidence type="ECO:0000256" key="1">
    <source>
        <dbReference type="ARBA" id="ARBA00004651"/>
    </source>
</evidence>
<evidence type="ECO:0000313" key="8">
    <source>
        <dbReference type="EMBL" id="ABG93272.1"/>
    </source>
</evidence>
<evidence type="ECO:0000313" key="9">
    <source>
        <dbReference type="Proteomes" id="UP000008710"/>
    </source>
</evidence>